<dbReference type="Pfam" id="PF01575">
    <property type="entry name" value="MaoC_dehydratas"/>
    <property type="match status" value="1"/>
</dbReference>
<dbReference type="Gene3D" id="3.10.129.10">
    <property type="entry name" value="Hotdog Thioesterase"/>
    <property type="match status" value="1"/>
</dbReference>
<protein>
    <submittedName>
        <fullName evidence="3">MaoC/PaaZ C-terminal domain-containing protein</fullName>
    </submittedName>
</protein>
<dbReference type="EMBL" id="JBHRWW010000005">
    <property type="protein sequence ID" value="MFC3688495.1"/>
    <property type="molecule type" value="Genomic_DNA"/>
</dbReference>
<dbReference type="Proteomes" id="UP001595685">
    <property type="component" value="Unassembled WGS sequence"/>
</dbReference>
<comment type="caution">
    <text evidence="3">The sequence shown here is derived from an EMBL/GenBank/DDBJ whole genome shotgun (WGS) entry which is preliminary data.</text>
</comment>
<proteinExistence type="inferred from homology"/>
<organism evidence="3 4">
    <name type="scientific">Aquipuribacter hungaricus</name>
    <dbReference type="NCBI Taxonomy" id="545624"/>
    <lineage>
        <taxon>Bacteria</taxon>
        <taxon>Bacillati</taxon>
        <taxon>Actinomycetota</taxon>
        <taxon>Actinomycetes</taxon>
        <taxon>Micrococcales</taxon>
        <taxon>Intrasporangiaceae</taxon>
        <taxon>Aquipuribacter</taxon>
    </lineage>
</organism>
<accession>A0ABV7WGA7</accession>
<keyword evidence="4" id="KW-1185">Reference proteome</keyword>
<dbReference type="SUPFAM" id="SSF54637">
    <property type="entry name" value="Thioesterase/thiol ester dehydrase-isomerase"/>
    <property type="match status" value="1"/>
</dbReference>
<comment type="similarity">
    <text evidence="1">Belongs to the enoyl-CoA hydratase/isomerase family.</text>
</comment>
<name>A0ABV7WGA7_9MICO</name>
<feature type="domain" description="MaoC-like" evidence="2">
    <location>
        <begin position="18"/>
        <end position="117"/>
    </location>
</feature>
<gene>
    <name evidence="3" type="ORF">ACFOLH_09085</name>
</gene>
<dbReference type="InterPro" id="IPR029069">
    <property type="entry name" value="HotDog_dom_sf"/>
</dbReference>
<evidence type="ECO:0000256" key="1">
    <source>
        <dbReference type="ARBA" id="ARBA00005254"/>
    </source>
</evidence>
<reference evidence="4" key="1">
    <citation type="journal article" date="2019" name="Int. J. Syst. Evol. Microbiol.">
        <title>The Global Catalogue of Microorganisms (GCM) 10K type strain sequencing project: providing services to taxonomists for standard genome sequencing and annotation.</title>
        <authorList>
            <consortium name="The Broad Institute Genomics Platform"/>
            <consortium name="The Broad Institute Genome Sequencing Center for Infectious Disease"/>
            <person name="Wu L."/>
            <person name="Ma J."/>
        </authorList>
    </citation>
    <scope>NUCLEOTIDE SEQUENCE [LARGE SCALE GENOMIC DNA]</scope>
    <source>
        <strain evidence="4">NCAIM B.02333</strain>
    </source>
</reference>
<dbReference type="RefSeq" id="WP_340290747.1">
    <property type="nucleotide sequence ID" value="NZ_JBBEOI010000022.1"/>
</dbReference>
<sequence>MSRRELASVQVGDLLPTTSVTLDREALVRYTAASRDFNAIHWSDRVATGVGLPGVIAHGMLTMGAASRLLTEWAGDPTAVVGYSTRFTRPVVVPDPGGAVVEVTGSVRSVDEAAGQVVVDLVVTSGGATVLTKTRATLALG</sequence>
<dbReference type="PANTHER" id="PTHR43841:SF3">
    <property type="entry name" value="(3R)-HYDROXYACYL-ACP DEHYDRATASE SUBUNIT HADB"/>
    <property type="match status" value="1"/>
</dbReference>
<dbReference type="InterPro" id="IPR002539">
    <property type="entry name" value="MaoC-like_dom"/>
</dbReference>
<evidence type="ECO:0000259" key="2">
    <source>
        <dbReference type="Pfam" id="PF01575"/>
    </source>
</evidence>
<evidence type="ECO:0000313" key="3">
    <source>
        <dbReference type="EMBL" id="MFC3688495.1"/>
    </source>
</evidence>
<dbReference type="PANTHER" id="PTHR43841">
    <property type="entry name" value="3-HYDROXYACYL-THIOESTER DEHYDRATASE HTDX-RELATED"/>
    <property type="match status" value="1"/>
</dbReference>
<evidence type="ECO:0000313" key="4">
    <source>
        <dbReference type="Proteomes" id="UP001595685"/>
    </source>
</evidence>